<keyword evidence="3" id="KW-1185">Reference proteome</keyword>
<dbReference type="OrthoDB" id="62952at2759"/>
<proteinExistence type="predicted"/>
<name>A0A6A6HH33_VIRVR</name>
<sequence length="240" mass="27700">MEESTSNRTPGLRGTLRSLLDLPIEIRKHIYELVLCTNDVSPVIERNNMQLQQPPLTRCCRLIRAESLDVFYTKNDFHTSIYKRHICNGVQFVMCGFTPVWIGDELMLWLSMIGEDNVKRLRTIVFWGVNLGARAHFTTGDRFRLSHLEEAKNDSMEGNIISSHSTAFQAEINCLETSSIMKSTYICWIRDKLVDLPSHKEVEKASRPKKAAKRMKTHSTLTEESKTRLEMLLINKNIQE</sequence>
<dbReference type="PANTHER" id="PTHR42085">
    <property type="entry name" value="F-BOX DOMAIN-CONTAINING PROTEIN"/>
    <property type="match status" value="1"/>
</dbReference>
<evidence type="ECO:0000313" key="3">
    <source>
        <dbReference type="Proteomes" id="UP000800092"/>
    </source>
</evidence>
<dbReference type="InterPro" id="IPR038883">
    <property type="entry name" value="AN11006-like"/>
</dbReference>
<evidence type="ECO:0000313" key="2">
    <source>
        <dbReference type="EMBL" id="KAF2237357.1"/>
    </source>
</evidence>
<organism evidence="2 3">
    <name type="scientific">Viridothelium virens</name>
    <name type="common">Speckled blister lichen</name>
    <name type="synonym">Trypethelium virens</name>
    <dbReference type="NCBI Taxonomy" id="1048519"/>
    <lineage>
        <taxon>Eukaryota</taxon>
        <taxon>Fungi</taxon>
        <taxon>Dikarya</taxon>
        <taxon>Ascomycota</taxon>
        <taxon>Pezizomycotina</taxon>
        <taxon>Dothideomycetes</taxon>
        <taxon>Dothideomycetes incertae sedis</taxon>
        <taxon>Trypetheliales</taxon>
        <taxon>Trypetheliaceae</taxon>
        <taxon>Viridothelium</taxon>
    </lineage>
</organism>
<dbReference type="EMBL" id="ML991780">
    <property type="protein sequence ID" value="KAF2237357.1"/>
    <property type="molecule type" value="Genomic_DNA"/>
</dbReference>
<accession>A0A6A6HH33</accession>
<feature type="region of interest" description="Disordered" evidence="1">
    <location>
        <begin position="200"/>
        <end position="221"/>
    </location>
</feature>
<reference evidence="2" key="1">
    <citation type="journal article" date="2020" name="Stud. Mycol.">
        <title>101 Dothideomycetes genomes: a test case for predicting lifestyles and emergence of pathogens.</title>
        <authorList>
            <person name="Haridas S."/>
            <person name="Albert R."/>
            <person name="Binder M."/>
            <person name="Bloem J."/>
            <person name="Labutti K."/>
            <person name="Salamov A."/>
            <person name="Andreopoulos B."/>
            <person name="Baker S."/>
            <person name="Barry K."/>
            <person name="Bills G."/>
            <person name="Bluhm B."/>
            <person name="Cannon C."/>
            <person name="Castanera R."/>
            <person name="Culley D."/>
            <person name="Daum C."/>
            <person name="Ezra D."/>
            <person name="Gonzalez J."/>
            <person name="Henrissat B."/>
            <person name="Kuo A."/>
            <person name="Liang C."/>
            <person name="Lipzen A."/>
            <person name="Lutzoni F."/>
            <person name="Magnuson J."/>
            <person name="Mondo S."/>
            <person name="Nolan M."/>
            <person name="Ohm R."/>
            <person name="Pangilinan J."/>
            <person name="Park H.-J."/>
            <person name="Ramirez L."/>
            <person name="Alfaro M."/>
            <person name="Sun H."/>
            <person name="Tritt A."/>
            <person name="Yoshinaga Y."/>
            <person name="Zwiers L.-H."/>
            <person name="Turgeon B."/>
            <person name="Goodwin S."/>
            <person name="Spatafora J."/>
            <person name="Crous P."/>
            <person name="Grigoriev I."/>
        </authorList>
    </citation>
    <scope>NUCLEOTIDE SEQUENCE</scope>
    <source>
        <strain evidence="2">Tuck. ex Michener</strain>
    </source>
</reference>
<feature type="compositionally biased region" description="Basic residues" evidence="1">
    <location>
        <begin position="207"/>
        <end position="217"/>
    </location>
</feature>
<evidence type="ECO:0008006" key="4">
    <source>
        <dbReference type="Google" id="ProtNLM"/>
    </source>
</evidence>
<evidence type="ECO:0000256" key="1">
    <source>
        <dbReference type="SAM" id="MobiDB-lite"/>
    </source>
</evidence>
<dbReference type="AlphaFoldDB" id="A0A6A6HH33"/>
<dbReference type="Proteomes" id="UP000800092">
    <property type="component" value="Unassembled WGS sequence"/>
</dbReference>
<dbReference type="PANTHER" id="PTHR42085:SF1">
    <property type="entry name" value="F-BOX DOMAIN-CONTAINING PROTEIN"/>
    <property type="match status" value="1"/>
</dbReference>
<protein>
    <recommendedName>
        <fullName evidence="4">F-box domain-containing protein</fullName>
    </recommendedName>
</protein>
<gene>
    <name evidence="2" type="ORF">EV356DRAFT_511490</name>
</gene>